<dbReference type="GO" id="GO:0005634">
    <property type="term" value="C:nucleus"/>
    <property type="evidence" value="ECO:0007669"/>
    <property type="project" value="TreeGrafter"/>
</dbReference>
<dbReference type="Gene3D" id="2.60.120.470">
    <property type="entry name" value="PITH domain"/>
    <property type="match status" value="1"/>
</dbReference>
<dbReference type="PANTHER" id="PTHR12175:SF1">
    <property type="entry name" value="PITH DOMAIN-CONTAINING PROTEIN 1"/>
    <property type="match status" value="1"/>
</dbReference>
<dbReference type="PROSITE" id="PS51532">
    <property type="entry name" value="PITH"/>
    <property type="match status" value="1"/>
</dbReference>
<comment type="caution">
    <text evidence="4">The sequence shown here is derived from an EMBL/GenBank/DDBJ whole genome shotgun (WGS) entry which is preliminary data.</text>
</comment>
<evidence type="ECO:0000256" key="1">
    <source>
        <dbReference type="ARBA" id="ARBA00025788"/>
    </source>
</evidence>
<evidence type="ECO:0000259" key="3">
    <source>
        <dbReference type="PROSITE" id="PS51532"/>
    </source>
</evidence>
<gene>
    <name evidence="4" type="primary">PITHD1</name>
    <name evidence="4" type="ORF">SK128_027738</name>
</gene>
<proteinExistence type="inferred from homology"/>
<reference evidence="4 5" key="1">
    <citation type="submission" date="2023-11" db="EMBL/GenBank/DDBJ databases">
        <title>Halocaridina rubra genome assembly.</title>
        <authorList>
            <person name="Smith C."/>
        </authorList>
    </citation>
    <scope>NUCLEOTIDE SEQUENCE [LARGE SCALE GENOMIC DNA]</scope>
    <source>
        <strain evidence="4">EP-1</strain>
        <tissue evidence="4">Whole</tissue>
    </source>
</reference>
<accession>A0AAN8WZ14</accession>
<dbReference type="Pfam" id="PF06201">
    <property type="entry name" value="PITH"/>
    <property type="match status" value="1"/>
</dbReference>
<organism evidence="4 5">
    <name type="scientific">Halocaridina rubra</name>
    <name type="common">Hawaiian red shrimp</name>
    <dbReference type="NCBI Taxonomy" id="373956"/>
    <lineage>
        <taxon>Eukaryota</taxon>
        <taxon>Metazoa</taxon>
        <taxon>Ecdysozoa</taxon>
        <taxon>Arthropoda</taxon>
        <taxon>Crustacea</taxon>
        <taxon>Multicrustacea</taxon>
        <taxon>Malacostraca</taxon>
        <taxon>Eumalacostraca</taxon>
        <taxon>Eucarida</taxon>
        <taxon>Decapoda</taxon>
        <taxon>Pleocyemata</taxon>
        <taxon>Caridea</taxon>
        <taxon>Atyoidea</taxon>
        <taxon>Atyidae</taxon>
        <taxon>Halocaridina</taxon>
    </lineage>
</organism>
<dbReference type="AlphaFoldDB" id="A0AAN8WZ14"/>
<sequence length="218" mass="24138">MSGCGGGGHGHNHGGHGHGSCDDGHDHPPADLGVAYSLYTRIDTENVECLNETVDGSGKTVFKPWEDRLSRDKFVESDADEELLFNIPFTDNIKLKGIIVIGGENGHHPSKLRLYKNKPHMTFDDVGLPPDQEFELHPDPEGTLEYTTKVVKFSSVTHLSMHFPGNFGEETTKISYIGFRGEYTKAHRHGVTICNYESSPQFSDHKDKVMDSVGKPVM</sequence>
<name>A0AAN8WZ14_HALRR</name>
<comment type="similarity">
    <text evidence="1">Belongs to the PITHD1 family.</text>
</comment>
<keyword evidence="5" id="KW-1185">Reference proteome</keyword>
<dbReference type="InterPro" id="IPR045099">
    <property type="entry name" value="PITH1-like"/>
</dbReference>
<dbReference type="GO" id="GO:0080090">
    <property type="term" value="P:regulation of primary metabolic process"/>
    <property type="evidence" value="ECO:0007669"/>
    <property type="project" value="UniProtKB-ARBA"/>
</dbReference>
<dbReference type="SUPFAM" id="SSF49785">
    <property type="entry name" value="Galactose-binding domain-like"/>
    <property type="match status" value="1"/>
</dbReference>
<dbReference type="GO" id="GO:0005737">
    <property type="term" value="C:cytoplasm"/>
    <property type="evidence" value="ECO:0007669"/>
    <property type="project" value="UniProtKB-ARBA"/>
</dbReference>
<dbReference type="InterPro" id="IPR010400">
    <property type="entry name" value="PITH_dom"/>
</dbReference>
<feature type="domain" description="PITH" evidence="3">
    <location>
        <begin position="27"/>
        <end position="199"/>
    </location>
</feature>
<dbReference type="EMBL" id="JAXCGZ010015124">
    <property type="protein sequence ID" value="KAK7071178.1"/>
    <property type="molecule type" value="Genomic_DNA"/>
</dbReference>
<dbReference type="InterPro" id="IPR037047">
    <property type="entry name" value="PITH_dom_sf"/>
</dbReference>
<protein>
    <submittedName>
        <fullName evidence="4">PITH domain-containing protein 1</fullName>
    </submittedName>
</protein>
<dbReference type="FunFam" id="2.60.120.470:FF:000002">
    <property type="entry name" value="PITH domain-containing protein 1"/>
    <property type="match status" value="1"/>
</dbReference>
<dbReference type="GO" id="GO:0060255">
    <property type="term" value="P:regulation of macromolecule metabolic process"/>
    <property type="evidence" value="ECO:0007669"/>
    <property type="project" value="UniProtKB-ARBA"/>
</dbReference>
<feature type="region of interest" description="Disordered" evidence="2">
    <location>
        <begin position="1"/>
        <end position="24"/>
    </location>
</feature>
<evidence type="ECO:0000313" key="5">
    <source>
        <dbReference type="Proteomes" id="UP001381693"/>
    </source>
</evidence>
<dbReference type="PANTHER" id="PTHR12175">
    <property type="entry name" value="AD039 HT014 THIOREDOXIN FAMILY TRP26"/>
    <property type="match status" value="1"/>
</dbReference>
<dbReference type="InterPro" id="IPR008979">
    <property type="entry name" value="Galactose-bd-like_sf"/>
</dbReference>
<evidence type="ECO:0000313" key="4">
    <source>
        <dbReference type="EMBL" id="KAK7071178.1"/>
    </source>
</evidence>
<dbReference type="Proteomes" id="UP001381693">
    <property type="component" value="Unassembled WGS sequence"/>
</dbReference>
<dbReference type="GO" id="GO:0045654">
    <property type="term" value="P:positive regulation of megakaryocyte differentiation"/>
    <property type="evidence" value="ECO:0007669"/>
    <property type="project" value="UniProtKB-ARBA"/>
</dbReference>
<evidence type="ECO:0000256" key="2">
    <source>
        <dbReference type="SAM" id="MobiDB-lite"/>
    </source>
</evidence>